<gene>
    <name evidence="8" type="ORF">A5CBH24_02420</name>
</gene>
<dbReference type="GO" id="GO:0008173">
    <property type="term" value="F:RNA methyltransferase activity"/>
    <property type="evidence" value="ECO:0007669"/>
    <property type="project" value="InterPro"/>
</dbReference>
<evidence type="ECO:0000256" key="6">
    <source>
        <dbReference type="PROSITE-ProRule" id="PRU01023"/>
    </source>
</evidence>
<keyword evidence="1" id="KW-0963">Cytoplasm</keyword>
<dbReference type="KEGG" id="acou:A5CBH24_02420"/>
<dbReference type="OrthoDB" id="9810297at2"/>
<feature type="active site" description="Nucleophile" evidence="6">
    <location>
        <position position="226"/>
    </location>
</feature>
<evidence type="ECO:0000256" key="1">
    <source>
        <dbReference type="ARBA" id="ARBA00022490"/>
    </source>
</evidence>
<feature type="binding site" evidence="6">
    <location>
        <position position="173"/>
    </location>
    <ligand>
        <name>S-adenosyl-L-methionine</name>
        <dbReference type="ChEBI" id="CHEBI:59789"/>
    </ligand>
</feature>
<evidence type="ECO:0000256" key="2">
    <source>
        <dbReference type="ARBA" id="ARBA00022603"/>
    </source>
</evidence>
<evidence type="ECO:0000313" key="8">
    <source>
        <dbReference type="EMBL" id="BBL02929.1"/>
    </source>
</evidence>
<organism evidence="8 9">
    <name type="scientific">Alistipes communis</name>
    <dbReference type="NCBI Taxonomy" id="2585118"/>
    <lineage>
        <taxon>Bacteria</taxon>
        <taxon>Pseudomonadati</taxon>
        <taxon>Bacteroidota</taxon>
        <taxon>Bacteroidia</taxon>
        <taxon>Bacteroidales</taxon>
        <taxon>Rikenellaceae</taxon>
        <taxon>Alistipes</taxon>
    </lineage>
</organism>
<dbReference type="AlphaFoldDB" id="A0A4Y1WRP8"/>
<dbReference type="Gene3D" id="3.40.50.150">
    <property type="entry name" value="Vaccinia Virus protein VP39"/>
    <property type="match status" value="1"/>
</dbReference>
<dbReference type="Pfam" id="PF17125">
    <property type="entry name" value="Methyltr_RsmF_N"/>
    <property type="match status" value="1"/>
</dbReference>
<protein>
    <submittedName>
        <fullName evidence="8">rRNA cytosine-C5-methyltransferase</fullName>
    </submittedName>
</protein>
<feature type="binding site" evidence="6">
    <location>
        <position position="129"/>
    </location>
    <ligand>
        <name>S-adenosyl-L-methionine</name>
        <dbReference type="ChEBI" id="CHEBI:59789"/>
    </ligand>
</feature>
<dbReference type="PRINTS" id="PR02008">
    <property type="entry name" value="RCMTFAMILY"/>
</dbReference>
<dbReference type="EMBL" id="AP019735">
    <property type="protein sequence ID" value="BBL02929.1"/>
    <property type="molecule type" value="Genomic_DNA"/>
</dbReference>
<accession>A0A4Y1WRP8</accession>
<dbReference type="SUPFAM" id="SSF53335">
    <property type="entry name" value="S-adenosyl-L-methionine-dependent methyltransferases"/>
    <property type="match status" value="1"/>
</dbReference>
<keyword evidence="2 6" id="KW-0489">Methyltransferase</keyword>
<keyword evidence="9" id="KW-1185">Reference proteome</keyword>
<dbReference type="GO" id="GO:0003723">
    <property type="term" value="F:RNA binding"/>
    <property type="evidence" value="ECO:0007669"/>
    <property type="project" value="UniProtKB-UniRule"/>
</dbReference>
<dbReference type="InterPro" id="IPR027391">
    <property type="entry name" value="Nol1_Nop2_Fmu_2"/>
</dbReference>
<keyword evidence="3 6" id="KW-0808">Transferase</keyword>
<dbReference type="RefSeq" id="WP_141411931.1">
    <property type="nucleotide sequence ID" value="NZ_AP019735.1"/>
</dbReference>
<comment type="similarity">
    <text evidence="6">Belongs to the class I-like SAM-binding methyltransferase superfamily. RsmB/NOP family.</text>
</comment>
<dbReference type="GO" id="GO:0001510">
    <property type="term" value="P:RNA methylation"/>
    <property type="evidence" value="ECO:0007669"/>
    <property type="project" value="InterPro"/>
</dbReference>
<evidence type="ECO:0000256" key="4">
    <source>
        <dbReference type="ARBA" id="ARBA00022691"/>
    </source>
</evidence>
<evidence type="ECO:0000256" key="3">
    <source>
        <dbReference type="ARBA" id="ARBA00022679"/>
    </source>
</evidence>
<dbReference type="Gene3D" id="2.30.130.60">
    <property type="match status" value="1"/>
</dbReference>
<name>A0A4Y1WRP8_9BACT</name>
<keyword evidence="5 6" id="KW-0694">RNA-binding</keyword>
<dbReference type="InterPro" id="IPR049560">
    <property type="entry name" value="MeTrfase_RsmB-F_NOP2_cat"/>
</dbReference>
<feature type="binding site" evidence="6">
    <location>
        <position position="156"/>
    </location>
    <ligand>
        <name>S-adenosyl-L-methionine</name>
        <dbReference type="ChEBI" id="CHEBI:59789"/>
    </ligand>
</feature>
<dbReference type="InterPro" id="IPR001678">
    <property type="entry name" value="MeTrfase_RsmB-F_NOP2_dom"/>
</dbReference>
<dbReference type="PANTHER" id="PTHR22807">
    <property type="entry name" value="NOP2 YEAST -RELATED NOL1/NOP2/FMU SUN DOMAIN-CONTAINING"/>
    <property type="match status" value="1"/>
</dbReference>
<evidence type="ECO:0000256" key="5">
    <source>
        <dbReference type="ARBA" id="ARBA00022884"/>
    </source>
</evidence>
<dbReference type="PANTHER" id="PTHR22807:SF30">
    <property type="entry name" value="28S RRNA (CYTOSINE(4447)-C(5))-METHYLTRANSFERASE-RELATED"/>
    <property type="match status" value="1"/>
</dbReference>
<dbReference type="PROSITE" id="PS51686">
    <property type="entry name" value="SAM_MT_RSMB_NOP"/>
    <property type="match status" value="1"/>
</dbReference>
<feature type="domain" description="SAM-dependent MTase RsmB/NOP-type" evidence="7">
    <location>
        <begin position="1"/>
        <end position="293"/>
    </location>
</feature>
<proteinExistence type="inferred from homology"/>
<dbReference type="InterPro" id="IPR023267">
    <property type="entry name" value="RCMT"/>
</dbReference>
<reference evidence="9" key="1">
    <citation type="submission" date="2019-06" db="EMBL/GenBank/DDBJ databases">
        <title>Alistipes onderdonkii subsp. vulgaris subsp. nov., Alistipes dispar sp. nov. and Alistipes communis sp. nov., isolated from human faeces, and creation of Alistipes onderdonkii subsp. onderdonkii subsp. nov.</title>
        <authorList>
            <person name="Sakamoto M."/>
            <person name="Ikeyama N."/>
            <person name="Ogata Y."/>
            <person name="Suda W."/>
            <person name="Iino T."/>
            <person name="Hattori M."/>
            <person name="Ohkuma M."/>
        </authorList>
    </citation>
    <scope>NUCLEOTIDE SEQUENCE [LARGE SCALE GENOMIC DNA]</scope>
    <source>
        <strain evidence="9">5CBH24</strain>
    </source>
</reference>
<dbReference type="Pfam" id="PF13636">
    <property type="entry name" value="Methyltranf_PUA"/>
    <property type="match status" value="1"/>
</dbReference>
<dbReference type="Gene3D" id="3.30.70.1170">
    <property type="entry name" value="Sun protein, domain 3"/>
    <property type="match status" value="1"/>
</dbReference>
<dbReference type="InterPro" id="IPR031341">
    <property type="entry name" value="Methyltr_RsmF_N"/>
</dbReference>
<evidence type="ECO:0000259" key="7">
    <source>
        <dbReference type="PROSITE" id="PS51686"/>
    </source>
</evidence>
<evidence type="ECO:0000313" key="9">
    <source>
        <dbReference type="Proteomes" id="UP000318946"/>
    </source>
</evidence>
<sequence>MLPAKFVERVLRELGPDEGGALCRALTGEPSVSVRLNAAKGLAAPSGRPIGWSSGGYWLDARPSFTLDPDFHAGRYYVQEASSQFVGHIVAACGGIGGGRVLDLCAAPGGKTTLYSTLAGRGGLVVANEIVRNRAAVLADNVRKWGVGNVVVTVNDPSQVARLEGWFDAVAVDAPCSGEGMFRKSEEARTEWSEAGVALCAERQRGILREAWRALRPGGLLLYSTCTFNFTENEGVLRDFSAWAAGETEPAERIAVDPAWGVVCGAEGDFQTFRFYPHRVEGEGFFAAAVRKRAAGGERRRVLRPQRDPLAWADRRAVQELERWVEEPEAMRFAAVGDTFYGYWQPQAEAVAMLSGVLNVIASGVEMGQLFKGVLRPAHALALFTGLRRGAAAVCELPPEEALRYLRRGEVAADRFAEGMNLVTADGAALGFAKRIGRRCNNLYPNSLRILKG</sequence>
<dbReference type="InterPro" id="IPR029063">
    <property type="entry name" value="SAM-dependent_MTases_sf"/>
</dbReference>
<dbReference type="Pfam" id="PF01189">
    <property type="entry name" value="Methyltr_RsmB-F"/>
    <property type="match status" value="1"/>
</dbReference>
<keyword evidence="4 6" id="KW-0949">S-adenosyl-L-methionine</keyword>
<dbReference type="CDD" id="cd02440">
    <property type="entry name" value="AdoMet_MTases"/>
    <property type="match status" value="1"/>
</dbReference>
<dbReference type="Proteomes" id="UP000318946">
    <property type="component" value="Chromosome"/>
</dbReference>
<dbReference type="GeneID" id="78340965"/>
<feature type="binding site" evidence="6">
    <location>
        <begin position="105"/>
        <end position="111"/>
    </location>
    <ligand>
        <name>S-adenosyl-L-methionine</name>
        <dbReference type="ChEBI" id="CHEBI:59789"/>
    </ligand>
</feature>